<organism evidence="7 8">
    <name type="scientific">Sedimenticola thiotaurini</name>
    <dbReference type="NCBI Taxonomy" id="1543721"/>
    <lineage>
        <taxon>Bacteria</taxon>
        <taxon>Pseudomonadati</taxon>
        <taxon>Pseudomonadota</taxon>
        <taxon>Gammaproteobacteria</taxon>
        <taxon>Chromatiales</taxon>
        <taxon>Sedimenticolaceae</taxon>
        <taxon>Sedimenticola</taxon>
    </lineage>
</organism>
<sequence length="352" mass="38540">MPITGARFDAYRLPFVTPWRSKAGTWQFREGWLIQLTDDQGNSGYGDAAPLPEIGTETLRESAQRLNALLPTLIGWKTEQAFNLLTDAVATPASRFGLETALLDLQSKQRAIPLYRLLTDQEPKAVQINASIGSLEHKIIERASSAITAGYSTLKLKLGLYPIAQELSQLQHLCAQLPEHCTLRLDANRAWKTDEATQLISGLDVLPIESLEEPLKNSDPEMLRELQKLVPFDLALDESLSTFLLQHSLNELPVSRIIIKPTLLGGLLPSLELIQKAHRTGIRCVITSSLESSAGIWPLLHLAAAADAHTESVVHGLATANLFKSDLGRAPAISNGQVQLDDRPGSGFILSR</sequence>
<dbReference type="GO" id="GO:0009234">
    <property type="term" value="P:menaquinone biosynthetic process"/>
    <property type="evidence" value="ECO:0007669"/>
    <property type="project" value="UniProtKB-UniRule"/>
</dbReference>
<evidence type="ECO:0000259" key="6">
    <source>
        <dbReference type="SMART" id="SM00922"/>
    </source>
</evidence>
<comment type="function">
    <text evidence="4">Converts 2-succinyl-6-hydroxy-2,4-cyclohexadiene-1-carboxylate (SHCHC) to 2-succinylbenzoate (OSB).</text>
</comment>
<accession>A0A558DAD8</accession>
<dbReference type="GO" id="GO:0000287">
    <property type="term" value="F:magnesium ion binding"/>
    <property type="evidence" value="ECO:0007669"/>
    <property type="project" value="UniProtKB-UniRule"/>
</dbReference>
<feature type="domain" description="Mandelate racemase/muconate lactonizing enzyme C-terminal" evidence="6">
    <location>
        <begin position="136"/>
        <end position="233"/>
    </location>
</feature>
<comment type="pathway">
    <text evidence="4">Quinol/quinone metabolism; 1,4-dihydroxy-2-naphthoate biosynthesis; 1,4-dihydroxy-2-naphthoate from chorismate: step 4/7.</text>
</comment>
<feature type="binding site" evidence="4">
    <location>
        <position position="186"/>
    </location>
    <ligand>
        <name>Mg(2+)</name>
        <dbReference type="ChEBI" id="CHEBI:18420"/>
    </ligand>
</feature>
<evidence type="ECO:0000313" key="8">
    <source>
        <dbReference type="Proteomes" id="UP000317355"/>
    </source>
</evidence>
<feature type="active site" description="Proton acceptor" evidence="4">
    <location>
        <position position="260"/>
    </location>
</feature>
<feature type="binding site" evidence="4">
    <location>
        <position position="212"/>
    </location>
    <ligand>
        <name>Mg(2+)</name>
        <dbReference type="ChEBI" id="CHEBI:18420"/>
    </ligand>
</feature>
<keyword evidence="1 4" id="KW-0479">Metal-binding</keyword>
<dbReference type="GO" id="GO:0043748">
    <property type="term" value="F:O-succinylbenzoate synthase activity"/>
    <property type="evidence" value="ECO:0007669"/>
    <property type="project" value="UniProtKB-EC"/>
</dbReference>
<comment type="catalytic activity">
    <reaction evidence="4">
        <text>(1R,6R)-6-hydroxy-2-succinyl-cyclohexa-2,4-diene-1-carboxylate = 2-succinylbenzoate + H2O</text>
        <dbReference type="Rhea" id="RHEA:10196"/>
        <dbReference type="ChEBI" id="CHEBI:15377"/>
        <dbReference type="ChEBI" id="CHEBI:18325"/>
        <dbReference type="ChEBI" id="CHEBI:58689"/>
        <dbReference type="EC" id="4.2.1.113"/>
    </reaction>
</comment>
<evidence type="ECO:0000256" key="1">
    <source>
        <dbReference type="ARBA" id="ARBA00022723"/>
    </source>
</evidence>
<protein>
    <recommendedName>
        <fullName evidence="4 5">o-succinylbenzoate synthase</fullName>
        <shortName evidence="4">OSB synthase</shortName>
        <shortName evidence="4">OSBS</shortName>
        <ecNumber evidence="4 5">4.2.1.113</ecNumber>
    </recommendedName>
    <alternativeName>
        <fullName evidence="4">4-(2'-carboxyphenyl)-4-oxybutyric acid synthase</fullName>
    </alternativeName>
    <alternativeName>
        <fullName evidence="4">o-succinylbenzoic acid synthase</fullName>
    </alternativeName>
</protein>
<dbReference type="SUPFAM" id="SSF51604">
    <property type="entry name" value="Enolase C-terminal domain-like"/>
    <property type="match status" value="1"/>
</dbReference>
<dbReference type="SUPFAM" id="SSF54826">
    <property type="entry name" value="Enolase N-terminal domain-like"/>
    <property type="match status" value="1"/>
</dbReference>
<dbReference type="HAMAP" id="MF_00470">
    <property type="entry name" value="MenC_1"/>
    <property type="match status" value="1"/>
</dbReference>
<evidence type="ECO:0000313" key="7">
    <source>
        <dbReference type="EMBL" id="TVT57997.1"/>
    </source>
</evidence>
<dbReference type="PANTHER" id="PTHR48073:SF2">
    <property type="entry name" value="O-SUCCINYLBENZOATE SYNTHASE"/>
    <property type="match status" value="1"/>
</dbReference>
<gene>
    <name evidence="4 7" type="primary">menC</name>
    <name evidence="7" type="ORF">FHK82_04585</name>
</gene>
<dbReference type="PROSITE" id="PS00909">
    <property type="entry name" value="MR_MLE_2"/>
    <property type="match status" value="1"/>
</dbReference>
<comment type="pathway">
    <text evidence="4">Quinol/quinone metabolism; menaquinone biosynthesis.</text>
</comment>
<name>A0A558DAD8_9GAMM</name>
<reference evidence="7 8" key="1">
    <citation type="submission" date="2019-07" db="EMBL/GenBank/DDBJ databases">
        <title>The pathways for chlorine oxyanion respiration interact through the shared metabolite chlorate.</title>
        <authorList>
            <person name="Barnum T.P."/>
            <person name="Cheng Y."/>
            <person name="Hill K.A."/>
            <person name="Lucas L.N."/>
            <person name="Carlson H.K."/>
            <person name="Coates J.D."/>
        </authorList>
    </citation>
    <scope>NUCLEOTIDE SEQUENCE [LARGE SCALE GENOMIC DNA]</scope>
    <source>
        <strain evidence="7">BK-3</strain>
    </source>
</reference>
<dbReference type="Gene3D" id="3.30.390.10">
    <property type="entry name" value="Enolase-like, N-terminal domain"/>
    <property type="match status" value="1"/>
</dbReference>
<dbReference type="AlphaFoldDB" id="A0A558DAD8"/>
<dbReference type="SFLD" id="SFLDS00001">
    <property type="entry name" value="Enolase"/>
    <property type="match status" value="1"/>
</dbReference>
<proteinExistence type="inferred from homology"/>
<keyword evidence="3 4" id="KW-0456">Lyase</keyword>
<dbReference type="UniPathway" id="UPA01057">
    <property type="reaction ID" value="UER00165"/>
</dbReference>
<dbReference type="GO" id="GO:0009063">
    <property type="term" value="P:amino acid catabolic process"/>
    <property type="evidence" value="ECO:0007669"/>
    <property type="project" value="InterPro"/>
</dbReference>
<dbReference type="InterPro" id="IPR029065">
    <property type="entry name" value="Enolase_C-like"/>
</dbReference>
<comment type="caution">
    <text evidence="7">The sequence shown here is derived from an EMBL/GenBank/DDBJ whole genome shotgun (WGS) entry which is preliminary data.</text>
</comment>
<evidence type="ECO:0000256" key="4">
    <source>
        <dbReference type="HAMAP-Rule" id="MF_00470"/>
    </source>
</evidence>
<dbReference type="InterPro" id="IPR013342">
    <property type="entry name" value="Mandelate_racemase_C"/>
</dbReference>
<keyword evidence="2 4" id="KW-0460">Magnesium</keyword>
<dbReference type="Proteomes" id="UP000317355">
    <property type="component" value="Unassembled WGS sequence"/>
</dbReference>
<feature type="active site" description="Proton donor" evidence="4">
    <location>
        <position position="157"/>
    </location>
</feature>
<evidence type="ECO:0000256" key="3">
    <source>
        <dbReference type="ARBA" id="ARBA00023239"/>
    </source>
</evidence>
<dbReference type="SMART" id="SM00922">
    <property type="entry name" value="MR_MLE"/>
    <property type="match status" value="1"/>
</dbReference>
<dbReference type="InterPro" id="IPR036849">
    <property type="entry name" value="Enolase-like_C_sf"/>
</dbReference>
<dbReference type="Pfam" id="PF13378">
    <property type="entry name" value="MR_MLE_C"/>
    <property type="match status" value="1"/>
</dbReference>
<comment type="cofactor">
    <cofactor evidence="4">
        <name>a divalent metal cation</name>
        <dbReference type="ChEBI" id="CHEBI:60240"/>
    </cofactor>
</comment>
<feature type="binding site" evidence="4">
    <location>
        <position position="237"/>
    </location>
    <ligand>
        <name>Mg(2+)</name>
        <dbReference type="ChEBI" id="CHEBI:18420"/>
    </ligand>
</feature>
<dbReference type="SFLD" id="SFLDF00009">
    <property type="entry name" value="o-succinylbenzoate_synthase"/>
    <property type="match status" value="1"/>
</dbReference>
<dbReference type="EMBL" id="VMRY01000010">
    <property type="protein sequence ID" value="TVT57997.1"/>
    <property type="molecule type" value="Genomic_DNA"/>
</dbReference>
<dbReference type="InterPro" id="IPR010196">
    <property type="entry name" value="OSB_synthase_MenC1"/>
</dbReference>
<dbReference type="InterPro" id="IPR041338">
    <property type="entry name" value="OSBS_N"/>
</dbReference>
<dbReference type="SFLD" id="SFLDG00180">
    <property type="entry name" value="muconate_cycloisomerase"/>
    <property type="match status" value="1"/>
</dbReference>
<dbReference type="Gene3D" id="3.20.20.120">
    <property type="entry name" value="Enolase-like C-terminal domain"/>
    <property type="match status" value="1"/>
</dbReference>
<dbReference type="NCBIfam" id="TIGR01927">
    <property type="entry name" value="menC_gam_Gplu"/>
    <property type="match status" value="1"/>
</dbReference>
<dbReference type="UniPathway" id="UPA00079"/>
<evidence type="ECO:0000256" key="2">
    <source>
        <dbReference type="ARBA" id="ARBA00022842"/>
    </source>
</evidence>
<comment type="similarity">
    <text evidence="4">Belongs to the mandelate racemase/muconate lactonizing enzyme family. MenC type 1 subfamily.</text>
</comment>
<keyword evidence="4" id="KW-0474">Menaquinone biosynthesis</keyword>
<dbReference type="CDD" id="cd03320">
    <property type="entry name" value="OSBS"/>
    <property type="match status" value="1"/>
</dbReference>
<dbReference type="InterPro" id="IPR018110">
    <property type="entry name" value="Mandel_Rmase/mucon_lact_enz_CS"/>
</dbReference>
<dbReference type="EC" id="4.2.1.113" evidence="4 5"/>
<dbReference type="InterPro" id="IPR029017">
    <property type="entry name" value="Enolase-like_N"/>
</dbReference>
<dbReference type="PANTHER" id="PTHR48073">
    <property type="entry name" value="O-SUCCINYLBENZOATE SYNTHASE-RELATED"/>
    <property type="match status" value="1"/>
</dbReference>
<dbReference type="Pfam" id="PF21508">
    <property type="entry name" value="MenC_N"/>
    <property type="match status" value="1"/>
</dbReference>
<evidence type="ECO:0000256" key="5">
    <source>
        <dbReference type="NCBIfam" id="TIGR01927"/>
    </source>
</evidence>